<keyword evidence="1" id="KW-0472">Membrane</keyword>
<name>A0A1Q8T8S1_9GAMM</name>
<keyword evidence="1" id="KW-1133">Transmembrane helix</keyword>
<evidence type="ECO:0000256" key="1">
    <source>
        <dbReference type="SAM" id="Phobius"/>
    </source>
</evidence>
<dbReference type="InterPro" id="IPR009936">
    <property type="entry name" value="DUF1468"/>
</dbReference>
<feature type="transmembrane region" description="Helical" evidence="1">
    <location>
        <begin position="84"/>
        <end position="115"/>
    </location>
</feature>
<reference evidence="3 4" key="1">
    <citation type="submission" date="2016-12" db="EMBL/GenBank/DDBJ databases">
        <title>Draft genome sequences of strains Salinicola socius SMB35, Salinicola sp. MH3R3-1 and Chromohalobacter sp. SMB17 from the Verkhnekamsk potash mining region of Russia.</title>
        <authorList>
            <person name="Mavrodi D.V."/>
            <person name="Olsson B.E."/>
            <person name="Korsakova E.S."/>
            <person name="Pyankova A."/>
            <person name="Mavrodi O.V."/>
            <person name="Plotnikova E.G."/>
        </authorList>
    </citation>
    <scope>NUCLEOTIDE SEQUENCE [LARGE SCALE GENOMIC DNA]</scope>
    <source>
        <strain evidence="3 4">SMB17</strain>
    </source>
</reference>
<dbReference type="AlphaFoldDB" id="A0A1Q8T8S1"/>
<gene>
    <name evidence="3" type="ORF">BTW10_16745</name>
</gene>
<dbReference type="STRING" id="223900.GCA_000821045_02280"/>
<evidence type="ECO:0000313" key="4">
    <source>
        <dbReference type="Proteomes" id="UP000186806"/>
    </source>
</evidence>
<proteinExistence type="predicted"/>
<protein>
    <submittedName>
        <fullName evidence="3">Tripartite tricarboxylate transporter</fullName>
    </submittedName>
</protein>
<keyword evidence="1" id="KW-0812">Transmembrane</keyword>
<dbReference type="Proteomes" id="UP000186806">
    <property type="component" value="Unassembled WGS sequence"/>
</dbReference>
<feature type="domain" description="DUF1468" evidence="2">
    <location>
        <begin position="5"/>
        <end position="147"/>
    </location>
</feature>
<organism evidence="3 4">
    <name type="scientific">Chromohalobacter japonicus</name>
    <dbReference type="NCBI Taxonomy" id="223900"/>
    <lineage>
        <taxon>Bacteria</taxon>
        <taxon>Pseudomonadati</taxon>
        <taxon>Pseudomonadota</taxon>
        <taxon>Gammaproteobacteria</taxon>
        <taxon>Oceanospirillales</taxon>
        <taxon>Halomonadaceae</taxon>
        <taxon>Chromohalobacter</taxon>
    </lineage>
</organism>
<keyword evidence="4" id="KW-1185">Reference proteome</keyword>
<evidence type="ECO:0000259" key="2">
    <source>
        <dbReference type="Pfam" id="PF07331"/>
    </source>
</evidence>
<dbReference type="EMBL" id="MSDQ01000044">
    <property type="protein sequence ID" value="OLO10083.1"/>
    <property type="molecule type" value="Genomic_DNA"/>
</dbReference>
<feature type="transmembrane region" description="Helical" evidence="1">
    <location>
        <begin position="37"/>
        <end position="63"/>
    </location>
</feature>
<dbReference type="Pfam" id="PF07331">
    <property type="entry name" value="TctB"/>
    <property type="match status" value="1"/>
</dbReference>
<accession>A0A1Q8T8S1</accession>
<comment type="caution">
    <text evidence="3">The sequence shown here is derived from an EMBL/GenBank/DDBJ whole genome shotgun (WGS) entry which is preliminary data.</text>
</comment>
<dbReference type="RefSeq" id="WP_075370385.1">
    <property type="nucleotide sequence ID" value="NZ_MSDQ01000044.1"/>
</dbReference>
<feature type="transmembrane region" description="Helical" evidence="1">
    <location>
        <begin position="121"/>
        <end position="138"/>
    </location>
</feature>
<sequence>MKDFLLGLAFMAAGAIVYLVAQQFPTMPSLQYGPSLFPSLIGGGFMIGGLILAISHVGALKGIGHGMTWHMDREQLRNTLLSTLPGLAIVFYILASEWLGALLSLALIMFVLMLARRTSPLLAFGVSLVAALIIDLLFSRYLLIPLPEGVLGIWG</sequence>
<evidence type="ECO:0000313" key="3">
    <source>
        <dbReference type="EMBL" id="OLO10083.1"/>
    </source>
</evidence>